<dbReference type="InterPro" id="IPR013098">
    <property type="entry name" value="Ig_I-set"/>
</dbReference>
<feature type="domain" description="Fibronectin type-III" evidence="15">
    <location>
        <begin position="1037"/>
        <end position="1131"/>
    </location>
</feature>
<dbReference type="FunFam" id="3.30.200.20:FF:000249">
    <property type="entry name" value="twitchin isoform X2"/>
    <property type="match status" value="1"/>
</dbReference>
<dbReference type="Gene3D" id="3.30.200.20">
    <property type="entry name" value="Phosphorylase Kinase, domain 1"/>
    <property type="match status" value="1"/>
</dbReference>
<feature type="region of interest" description="Disordered" evidence="12">
    <location>
        <begin position="5372"/>
        <end position="5391"/>
    </location>
</feature>
<feature type="compositionally biased region" description="Basic and acidic residues" evidence="12">
    <location>
        <begin position="155"/>
        <end position="178"/>
    </location>
</feature>
<dbReference type="InterPro" id="IPR011009">
    <property type="entry name" value="Kinase-like_dom_sf"/>
</dbReference>
<feature type="domain" description="Fibronectin type-III" evidence="15">
    <location>
        <begin position="6278"/>
        <end position="6373"/>
    </location>
</feature>
<dbReference type="InterPro" id="IPR003961">
    <property type="entry name" value="FN3_dom"/>
</dbReference>
<feature type="compositionally biased region" description="Basic and acidic residues" evidence="12">
    <location>
        <begin position="90"/>
        <end position="100"/>
    </location>
</feature>
<keyword evidence="8" id="KW-1015">Disulfide bond</keyword>
<feature type="domain" description="Fibronectin type-III" evidence="15">
    <location>
        <begin position="3319"/>
        <end position="3412"/>
    </location>
</feature>
<dbReference type="FunFam" id="2.60.40.10:FF:000505">
    <property type="entry name" value="Bent, isoform J"/>
    <property type="match status" value="1"/>
</dbReference>
<keyword evidence="7 11" id="KW-0067">ATP-binding</keyword>
<dbReference type="GO" id="GO:0009653">
    <property type="term" value="P:anatomical structure morphogenesis"/>
    <property type="evidence" value="ECO:0007669"/>
    <property type="project" value="UniProtKB-ARBA"/>
</dbReference>
<dbReference type="SUPFAM" id="SSF48726">
    <property type="entry name" value="Immunoglobulin"/>
    <property type="match status" value="30"/>
</dbReference>
<feature type="domain" description="Fibronectin type-III" evidence="15">
    <location>
        <begin position="5785"/>
        <end position="5884"/>
    </location>
</feature>
<feature type="domain" description="Ig-like" evidence="14">
    <location>
        <begin position="6573"/>
        <end position="6666"/>
    </location>
</feature>
<feature type="domain" description="Ig-like" evidence="14">
    <location>
        <begin position="656"/>
        <end position="740"/>
    </location>
</feature>
<dbReference type="FunFam" id="2.60.40.10:FF:000614">
    <property type="entry name" value="Bent, isoform H"/>
    <property type="match status" value="1"/>
</dbReference>
<dbReference type="FunFam" id="2.60.40.10:FF:000127">
    <property type="entry name" value="titin isoform X1"/>
    <property type="match status" value="2"/>
</dbReference>
<dbReference type="OrthoDB" id="504170at2759"/>
<evidence type="ECO:0000256" key="7">
    <source>
        <dbReference type="ARBA" id="ARBA00022840"/>
    </source>
</evidence>
<evidence type="ECO:0000256" key="11">
    <source>
        <dbReference type="PROSITE-ProRule" id="PRU10141"/>
    </source>
</evidence>
<dbReference type="FunFam" id="2.60.40.10:FF:000056">
    <property type="entry name" value="twitchin isoform X4"/>
    <property type="match status" value="22"/>
</dbReference>
<feature type="domain" description="Fibronectin type-III" evidence="15">
    <location>
        <begin position="1233"/>
        <end position="1329"/>
    </location>
</feature>
<dbReference type="FunFam" id="2.60.40.10:FF:000031">
    <property type="entry name" value="Myosin-binding protein C, slow type"/>
    <property type="match status" value="1"/>
</dbReference>
<keyword evidence="10" id="KW-0393">Immunoglobulin domain</keyword>
<feature type="domain" description="Fibronectin type-III" evidence="15">
    <location>
        <begin position="4793"/>
        <end position="4890"/>
    </location>
</feature>
<evidence type="ECO:0000256" key="2">
    <source>
        <dbReference type="ARBA" id="ARBA00006692"/>
    </source>
</evidence>
<feature type="domain" description="Fibronectin type-III" evidence="15">
    <location>
        <begin position="3418"/>
        <end position="3513"/>
    </location>
</feature>
<feature type="compositionally biased region" description="Basic residues" evidence="12">
    <location>
        <begin position="101"/>
        <end position="110"/>
    </location>
</feature>
<dbReference type="SMART" id="SM00409">
    <property type="entry name" value="IG"/>
    <property type="match status" value="30"/>
</dbReference>
<feature type="domain" description="Ig-like" evidence="14">
    <location>
        <begin position="4995"/>
        <end position="5084"/>
    </location>
</feature>
<feature type="domain" description="Fibronectin type-III" evidence="15">
    <location>
        <begin position="2232"/>
        <end position="2327"/>
    </location>
</feature>
<feature type="domain" description="Fibronectin type-III" evidence="15">
    <location>
        <begin position="2528"/>
        <end position="2623"/>
    </location>
</feature>
<feature type="compositionally biased region" description="Polar residues" evidence="12">
    <location>
        <begin position="7414"/>
        <end position="7427"/>
    </location>
</feature>
<proteinExistence type="inferred from homology"/>
<feature type="domain" description="Ig-like" evidence="14">
    <location>
        <begin position="7269"/>
        <end position="7356"/>
    </location>
</feature>
<feature type="compositionally biased region" description="Basic and acidic residues" evidence="12">
    <location>
        <begin position="3998"/>
        <end position="4008"/>
    </location>
</feature>
<dbReference type="FunFam" id="2.60.40.10:FF:000003">
    <property type="entry name" value="Titin isoform E"/>
    <property type="match status" value="1"/>
</dbReference>
<dbReference type="FunFam" id="2.60.40.10:FF:000051">
    <property type="entry name" value="Uncharacterized protein, isoform J"/>
    <property type="match status" value="7"/>
</dbReference>
<keyword evidence="9" id="KW-0514">Muscle protein</keyword>
<feature type="domain" description="Ig-like" evidence="14">
    <location>
        <begin position="3517"/>
        <end position="3608"/>
    </location>
</feature>
<feature type="domain" description="Fibronectin type-III" evidence="15">
    <location>
        <begin position="3713"/>
        <end position="3807"/>
    </location>
</feature>
<feature type="domain" description="Fibronectin type-III" evidence="15">
    <location>
        <begin position="6671"/>
        <end position="6764"/>
    </location>
</feature>
<feature type="compositionally biased region" description="Basic and acidic residues" evidence="12">
    <location>
        <begin position="137"/>
        <end position="146"/>
    </location>
</feature>
<feature type="domain" description="Fibronectin type-III" evidence="15">
    <location>
        <begin position="2724"/>
        <end position="2817"/>
    </location>
</feature>
<feature type="domain" description="Fibronectin type-III" evidence="15">
    <location>
        <begin position="5489"/>
        <end position="5583"/>
    </location>
</feature>
<feature type="domain" description="Fibronectin type-III" evidence="15">
    <location>
        <begin position="2823"/>
        <end position="2918"/>
    </location>
</feature>
<dbReference type="FunFam" id="2.60.40.10:FF:000097">
    <property type="entry name" value="Bent, isoform F"/>
    <property type="match status" value="1"/>
</dbReference>
<keyword evidence="3" id="KW-0728">SH3 domain</keyword>
<dbReference type="GO" id="GO:0030154">
    <property type="term" value="P:cell differentiation"/>
    <property type="evidence" value="ECO:0007669"/>
    <property type="project" value="UniProtKB-ARBA"/>
</dbReference>
<dbReference type="FunFam" id="2.60.40.10:FF:000147">
    <property type="entry name" value="Myosin light chain kinase"/>
    <property type="match status" value="1"/>
</dbReference>
<dbReference type="SMART" id="SM00408">
    <property type="entry name" value="IGc2"/>
    <property type="match status" value="21"/>
</dbReference>
<dbReference type="PANTHER" id="PTHR14340">
    <property type="entry name" value="MICROFIBRIL-ASSOCIATED GLYCOPROTEIN 3"/>
    <property type="match status" value="1"/>
</dbReference>
<feature type="domain" description="Fibronectin type-III" evidence="15">
    <location>
        <begin position="4009"/>
        <end position="4103"/>
    </location>
</feature>
<dbReference type="FunFam" id="2.60.40.10:FF:002180">
    <property type="entry name" value="Uncharacterized protein, isoform G"/>
    <property type="match status" value="1"/>
</dbReference>
<feature type="domain" description="Ig-like" evidence="14">
    <location>
        <begin position="7479"/>
        <end position="7567"/>
    </location>
</feature>
<evidence type="ECO:0000259" key="14">
    <source>
        <dbReference type="PROSITE" id="PS50835"/>
    </source>
</evidence>
<dbReference type="InterPro" id="IPR007110">
    <property type="entry name" value="Ig-like_dom"/>
</dbReference>
<feature type="domain" description="Fibronectin type-III" evidence="15">
    <location>
        <begin position="1335"/>
        <end position="1430"/>
    </location>
</feature>
<feature type="domain" description="Fibronectin type-III" evidence="15">
    <location>
        <begin position="4304"/>
        <end position="4398"/>
    </location>
</feature>
<dbReference type="Gene3D" id="1.10.510.10">
    <property type="entry name" value="Transferase(Phosphotransferase) domain 1"/>
    <property type="match status" value="1"/>
</dbReference>
<feature type="domain" description="Ig-like" evidence="14">
    <location>
        <begin position="6087"/>
        <end position="6176"/>
    </location>
</feature>
<feature type="domain" description="Ig-like" evidence="14">
    <location>
        <begin position="7586"/>
        <end position="7674"/>
    </location>
</feature>
<feature type="domain" description="Fibronectin type-III" evidence="15">
    <location>
        <begin position="5885"/>
        <end position="5980"/>
    </location>
</feature>
<feature type="region of interest" description="Disordered" evidence="12">
    <location>
        <begin position="4087"/>
        <end position="4108"/>
    </location>
</feature>
<dbReference type="CDD" id="cd00096">
    <property type="entry name" value="Ig"/>
    <property type="match status" value="3"/>
</dbReference>
<dbReference type="FunFam" id="2.60.40.10:FF:000160">
    <property type="entry name" value="Titin a"/>
    <property type="match status" value="1"/>
</dbReference>
<dbReference type="FunFam" id="2.60.40.10:FF:000935">
    <property type="entry name" value="Uncharacterized protein, isoform I"/>
    <property type="match status" value="1"/>
</dbReference>
<dbReference type="GO" id="GO:0031672">
    <property type="term" value="C:A band"/>
    <property type="evidence" value="ECO:0007669"/>
    <property type="project" value="UniProtKB-ARBA"/>
</dbReference>
<evidence type="ECO:0000256" key="4">
    <source>
        <dbReference type="ARBA" id="ARBA00022490"/>
    </source>
</evidence>
<feature type="domain" description="Ig-like" evidence="14">
    <location>
        <begin position="1734"/>
        <end position="1826"/>
    </location>
</feature>
<feature type="domain" description="Fibronectin type-III" evidence="15">
    <location>
        <begin position="5093"/>
        <end position="5187"/>
    </location>
</feature>
<dbReference type="FunFam" id="2.60.40.10:FF:000831">
    <property type="entry name" value="Uncharacterized protein, isoform F"/>
    <property type="match status" value="1"/>
</dbReference>
<dbReference type="FunFam" id="2.60.40.10:FF:000460">
    <property type="entry name" value="Bent, isoform J"/>
    <property type="match status" value="1"/>
</dbReference>
<feature type="domain" description="Fibronectin type-III" evidence="15">
    <location>
        <begin position="4499"/>
        <end position="4592"/>
    </location>
</feature>
<feature type="compositionally biased region" description="Low complexity" evidence="12">
    <location>
        <begin position="7428"/>
        <end position="7453"/>
    </location>
</feature>
<evidence type="ECO:0000256" key="3">
    <source>
        <dbReference type="ARBA" id="ARBA00022443"/>
    </source>
</evidence>
<evidence type="ECO:0000256" key="10">
    <source>
        <dbReference type="ARBA" id="ARBA00023319"/>
    </source>
</evidence>
<dbReference type="FunFam" id="2.60.40.10:FF:000876">
    <property type="entry name" value="Uncharacterized protein, isoform H"/>
    <property type="match status" value="1"/>
</dbReference>
<feature type="domain" description="Ig-like" evidence="14">
    <location>
        <begin position="3222"/>
        <end position="3311"/>
    </location>
</feature>
<dbReference type="InterPro" id="IPR000719">
    <property type="entry name" value="Prot_kinase_dom"/>
</dbReference>
<dbReference type="EMBL" id="GDHF01019753">
    <property type="protein sequence ID" value="JAI32561.1"/>
    <property type="molecule type" value="Transcribed_RNA"/>
</dbReference>
<protein>
    <submittedName>
        <fullName evidence="16">Twitchin</fullName>
    </submittedName>
</protein>
<accession>A0A0K8V128</accession>
<dbReference type="SUPFAM" id="SSF56112">
    <property type="entry name" value="Protein kinase-like (PK-like)"/>
    <property type="match status" value="1"/>
</dbReference>
<dbReference type="InterPro" id="IPR003598">
    <property type="entry name" value="Ig_sub2"/>
</dbReference>
<feature type="domain" description="Ig-like" evidence="14">
    <location>
        <begin position="7685"/>
        <end position="7768"/>
    </location>
</feature>
<dbReference type="Pfam" id="PF00041">
    <property type="entry name" value="fn3"/>
    <property type="match status" value="39"/>
</dbReference>
<feature type="domain" description="Protein kinase" evidence="13">
    <location>
        <begin position="6821"/>
        <end position="7076"/>
    </location>
</feature>
<feature type="region of interest" description="Disordered" evidence="12">
    <location>
        <begin position="3986"/>
        <end position="4013"/>
    </location>
</feature>
<dbReference type="FunFam" id="2.60.40.10:FF:002083">
    <property type="entry name" value="Protein CBR-UNC-22"/>
    <property type="match status" value="4"/>
</dbReference>
<dbReference type="GO" id="GO:0050793">
    <property type="term" value="P:regulation of developmental process"/>
    <property type="evidence" value="ECO:0007669"/>
    <property type="project" value="UniProtKB-ARBA"/>
</dbReference>
<dbReference type="FunFam" id="2.60.40.10:FF:001284">
    <property type="entry name" value="Myomesin 2"/>
    <property type="match status" value="1"/>
</dbReference>
<gene>
    <name evidence="16" type="primary">unc-22_5</name>
    <name evidence="16" type="ORF">c1_g1_i6</name>
</gene>
<feature type="domain" description="Fibronectin type-III" evidence="15">
    <location>
        <begin position="1935"/>
        <end position="2030"/>
    </location>
</feature>
<dbReference type="PROSITE" id="PS50835">
    <property type="entry name" value="IG_LIKE"/>
    <property type="match status" value="19"/>
</dbReference>
<dbReference type="FunFam" id="2.60.40.10:FF:000567">
    <property type="entry name" value="Uncharacterized protein, isoform G"/>
    <property type="match status" value="6"/>
</dbReference>
<evidence type="ECO:0000256" key="1">
    <source>
        <dbReference type="ARBA" id="ARBA00004496"/>
    </source>
</evidence>
<feature type="domain" description="Fibronectin type-III" evidence="15">
    <location>
        <begin position="934"/>
        <end position="1031"/>
    </location>
</feature>
<evidence type="ECO:0000256" key="5">
    <source>
        <dbReference type="ARBA" id="ARBA00022737"/>
    </source>
</evidence>
<feature type="domain" description="Ig-like" evidence="14">
    <location>
        <begin position="3811"/>
        <end position="3900"/>
    </location>
</feature>
<feature type="domain" description="Ig-like" evidence="14">
    <location>
        <begin position="2627"/>
        <end position="2716"/>
    </location>
</feature>
<feature type="domain" description="Fibronectin type-III" evidence="15">
    <location>
        <begin position="5589"/>
        <end position="5684"/>
    </location>
</feature>
<evidence type="ECO:0000256" key="8">
    <source>
        <dbReference type="ARBA" id="ARBA00023157"/>
    </source>
</evidence>
<feature type="domain" description="Fibronectin type-III" evidence="15">
    <location>
        <begin position="2131"/>
        <end position="2226"/>
    </location>
</feature>
<reference evidence="16" key="1">
    <citation type="submission" date="2015-06" db="EMBL/GenBank/DDBJ databases">
        <authorList>
            <person name="Hoefler B.C."/>
            <person name="Straight P.D."/>
        </authorList>
    </citation>
    <scope>NUCLEOTIDE SEQUENCE</scope>
</reference>
<dbReference type="Gene3D" id="2.60.40.10">
    <property type="entry name" value="Immunoglobulins"/>
    <property type="match status" value="69"/>
</dbReference>
<name>A0A0K8V128_BACLA</name>
<feature type="domain" description="Fibronectin type-III" evidence="15">
    <location>
        <begin position="1532"/>
        <end position="1629"/>
    </location>
</feature>
<feature type="compositionally biased region" description="Low complexity" evidence="12">
    <location>
        <begin position="7401"/>
        <end position="7413"/>
    </location>
</feature>
<evidence type="ECO:0000256" key="9">
    <source>
        <dbReference type="ARBA" id="ARBA00023179"/>
    </source>
</evidence>
<feature type="domain" description="Ig-like" evidence="14">
    <location>
        <begin position="2034"/>
        <end position="2123"/>
    </location>
</feature>
<feature type="region of interest" description="Disordered" evidence="12">
    <location>
        <begin position="4280"/>
        <end position="4312"/>
    </location>
</feature>
<dbReference type="FunFam" id="2.60.40.10:FF:001845">
    <property type="entry name" value="Bent, isoform H"/>
    <property type="match status" value="1"/>
</dbReference>
<feature type="domain" description="Fibronectin type-III" evidence="15">
    <location>
        <begin position="2429"/>
        <end position="2522"/>
    </location>
</feature>
<dbReference type="SMART" id="SM00060">
    <property type="entry name" value="FN3"/>
    <property type="match status" value="39"/>
</dbReference>
<dbReference type="CDD" id="cd05748">
    <property type="entry name" value="Ig_Titin_like"/>
    <property type="match status" value="2"/>
</dbReference>
<feature type="domain" description="Fibronectin type-III" evidence="15">
    <location>
        <begin position="4896"/>
        <end position="4991"/>
    </location>
</feature>
<feature type="region of interest" description="Disordered" evidence="12">
    <location>
        <begin position="137"/>
        <end position="303"/>
    </location>
</feature>
<evidence type="ECO:0000256" key="12">
    <source>
        <dbReference type="SAM" id="MobiDB-lite"/>
    </source>
</evidence>
<dbReference type="InterPro" id="IPR003599">
    <property type="entry name" value="Ig_sub"/>
</dbReference>
<dbReference type="FunFam" id="1.10.510.10:FF:000321">
    <property type="entry name" value="Bent, isoform C"/>
    <property type="match status" value="1"/>
</dbReference>
<feature type="domain" description="Fibronectin type-III" evidence="15">
    <location>
        <begin position="3614"/>
        <end position="3707"/>
    </location>
</feature>
<dbReference type="GO" id="GO:0004672">
    <property type="term" value="F:protein kinase activity"/>
    <property type="evidence" value="ECO:0007669"/>
    <property type="project" value="InterPro"/>
</dbReference>
<dbReference type="PROSITE" id="PS50853">
    <property type="entry name" value="FN3"/>
    <property type="match status" value="39"/>
</dbReference>
<dbReference type="SUPFAM" id="SSF49265">
    <property type="entry name" value="Fibronectin type III"/>
    <property type="match status" value="21"/>
</dbReference>
<dbReference type="Pfam" id="PF00069">
    <property type="entry name" value="Pkinase"/>
    <property type="match status" value="1"/>
</dbReference>
<dbReference type="PROSITE" id="PS00107">
    <property type="entry name" value="PROTEIN_KINASE_ATP"/>
    <property type="match status" value="1"/>
</dbReference>
<evidence type="ECO:0000259" key="13">
    <source>
        <dbReference type="PROSITE" id="PS50011"/>
    </source>
</evidence>
<dbReference type="InterPro" id="IPR013783">
    <property type="entry name" value="Ig-like_fold"/>
</dbReference>
<dbReference type="GO" id="GO:0005524">
    <property type="term" value="F:ATP binding"/>
    <property type="evidence" value="ECO:0007669"/>
    <property type="project" value="UniProtKB-UniRule"/>
</dbReference>
<dbReference type="FunFam" id="2.60.40.10:FF:000553">
    <property type="entry name" value="Uncharacterized protein, isoform J"/>
    <property type="match status" value="1"/>
</dbReference>
<feature type="domain" description="Fibronectin type-III" evidence="15">
    <location>
        <begin position="6379"/>
        <end position="6474"/>
    </location>
</feature>
<evidence type="ECO:0000256" key="6">
    <source>
        <dbReference type="ARBA" id="ARBA00022741"/>
    </source>
</evidence>
<feature type="compositionally biased region" description="Basic and acidic residues" evidence="12">
    <location>
        <begin position="1"/>
        <end position="18"/>
    </location>
</feature>
<dbReference type="CDD" id="cd00063">
    <property type="entry name" value="FN3"/>
    <property type="match status" value="39"/>
</dbReference>
<feature type="region of interest" description="Disordered" evidence="12">
    <location>
        <begin position="1324"/>
        <end position="1344"/>
    </location>
</feature>
<feature type="domain" description="Fibronectin type-III" evidence="15">
    <location>
        <begin position="5293"/>
        <end position="5390"/>
    </location>
</feature>
<feature type="domain" description="Fibronectin type-III" evidence="15">
    <location>
        <begin position="4598"/>
        <end position="4692"/>
    </location>
</feature>
<feature type="compositionally biased region" description="Basic and acidic residues" evidence="12">
    <location>
        <begin position="27"/>
        <end position="43"/>
    </location>
</feature>
<dbReference type="InterPro" id="IPR036116">
    <property type="entry name" value="FN3_sf"/>
</dbReference>
<dbReference type="InterPro" id="IPR036179">
    <property type="entry name" value="Ig-like_dom_sf"/>
</dbReference>
<comment type="subcellular location">
    <subcellularLocation>
        <location evidence="1">Cytoplasm</location>
    </subcellularLocation>
</comment>
<feature type="region of interest" description="Disordered" evidence="12">
    <location>
        <begin position="1"/>
        <end position="113"/>
    </location>
</feature>
<evidence type="ECO:0000313" key="16">
    <source>
        <dbReference type="EMBL" id="JAI32561.1"/>
    </source>
</evidence>
<feature type="domain" description="Ig-like" evidence="14">
    <location>
        <begin position="561"/>
        <end position="653"/>
    </location>
</feature>
<feature type="domain" description="Fibronectin type-III" evidence="15">
    <location>
        <begin position="5986"/>
        <end position="6081"/>
    </location>
</feature>
<dbReference type="FunFam" id="2.60.40.10:FF:000642">
    <property type="entry name" value="Bent, isoform F"/>
    <property type="match status" value="1"/>
</dbReference>
<dbReference type="Pfam" id="PF07679">
    <property type="entry name" value="I-set"/>
    <property type="match status" value="28"/>
</dbReference>
<feature type="domain" description="Ig-like" evidence="14">
    <location>
        <begin position="6479"/>
        <end position="6568"/>
    </location>
</feature>
<feature type="domain" description="Ig-like" evidence="14">
    <location>
        <begin position="7144"/>
        <end position="7232"/>
    </location>
</feature>
<feature type="binding site" evidence="11">
    <location>
        <position position="6850"/>
    </location>
    <ligand>
        <name>ATP</name>
        <dbReference type="ChEBI" id="CHEBI:30616"/>
    </ligand>
</feature>
<dbReference type="PROSITE" id="PS00108">
    <property type="entry name" value="PROTEIN_KINASE_ST"/>
    <property type="match status" value="1"/>
</dbReference>
<dbReference type="InterPro" id="IPR008271">
    <property type="entry name" value="Ser/Thr_kinase_AS"/>
</dbReference>
<feature type="domain" description="Fibronectin type-III" evidence="15">
    <location>
        <begin position="3119"/>
        <end position="3218"/>
    </location>
</feature>
<dbReference type="FunFam" id="2.60.40.10:FF:000466">
    <property type="entry name" value="Uncharacterized protein, isoform H"/>
    <property type="match status" value="1"/>
</dbReference>
<feature type="domain" description="Fibronectin type-III" evidence="15">
    <location>
        <begin position="3908"/>
        <end position="4003"/>
    </location>
</feature>
<dbReference type="FunFam" id="2.60.40.10:FF:000748">
    <property type="entry name" value="Uncharacterized protein, isoform J"/>
    <property type="match status" value="1"/>
</dbReference>
<dbReference type="FunFam" id="2.60.40.10:FF:001164">
    <property type="entry name" value="Uncharacterized protein, isoform F"/>
    <property type="match status" value="1"/>
</dbReference>
<dbReference type="SMART" id="SM00220">
    <property type="entry name" value="S_TKc"/>
    <property type="match status" value="1"/>
</dbReference>
<dbReference type="PANTHER" id="PTHR14340:SF9">
    <property type="entry name" value="FIBRONECTIN TYPE-III DOMAIN-CONTAINING PROTEIN"/>
    <property type="match status" value="1"/>
</dbReference>
<feature type="domain" description="Fibronectin type-III" evidence="15">
    <location>
        <begin position="1834"/>
        <end position="1929"/>
    </location>
</feature>
<dbReference type="InterPro" id="IPR017441">
    <property type="entry name" value="Protein_kinase_ATP_BS"/>
</dbReference>
<dbReference type="PRINTS" id="PR00014">
    <property type="entry name" value="FNTYPEIII"/>
</dbReference>
<feature type="domain" description="Fibronectin type-III" evidence="15">
    <location>
        <begin position="5193"/>
        <end position="5286"/>
    </location>
</feature>
<feature type="compositionally biased region" description="Basic and acidic residues" evidence="12">
    <location>
        <begin position="68"/>
        <end position="81"/>
    </location>
</feature>
<organism evidence="16">
    <name type="scientific">Bactrocera latifrons</name>
    <name type="common">Malaysian fruit fly</name>
    <name type="synonym">Chaetodacus latifrons</name>
    <dbReference type="NCBI Taxonomy" id="174628"/>
    <lineage>
        <taxon>Eukaryota</taxon>
        <taxon>Metazoa</taxon>
        <taxon>Ecdysozoa</taxon>
        <taxon>Arthropoda</taxon>
        <taxon>Hexapoda</taxon>
        <taxon>Insecta</taxon>
        <taxon>Pterygota</taxon>
        <taxon>Neoptera</taxon>
        <taxon>Endopterygota</taxon>
        <taxon>Diptera</taxon>
        <taxon>Brachycera</taxon>
        <taxon>Muscomorpha</taxon>
        <taxon>Tephritoidea</taxon>
        <taxon>Tephritidae</taxon>
        <taxon>Bactrocera</taxon>
        <taxon>Bactrocera</taxon>
    </lineage>
</organism>
<feature type="region of interest" description="Disordered" evidence="12">
    <location>
        <begin position="7383"/>
        <end position="7463"/>
    </location>
</feature>
<feature type="compositionally biased region" description="Polar residues" evidence="12">
    <location>
        <begin position="4281"/>
        <end position="4294"/>
    </location>
</feature>
<evidence type="ECO:0000259" key="15">
    <source>
        <dbReference type="PROSITE" id="PS50853"/>
    </source>
</evidence>
<comment type="similarity">
    <text evidence="2">Belongs to the protein kinase superfamily. CAMK Ser/Thr protein kinase family.</text>
</comment>
<dbReference type="GO" id="GO:0051239">
    <property type="term" value="P:regulation of multicellular organismal process"/>
    <property type="evidence" value="ECO:0007669"/>
    <property type="project" value="UniProtKB-ARBA"/>
</dbReference>
<dbReference type="FunFam" id="2.60.40.10:FF:001003">
    <property type="entry name" value="titin isoform X1"/>
    <property type="match status" value="1"/>
</dbReference>
<feature type="domain" description="Fibronectin type-III" evidence="15">
    <location>
        <begin position="4204"/>
        <end position="4298"/>
    </location>
</feature>
<feature type="compositionally biased region" description="Basic and acidic residues" evidence="12">
    <location>
        <begin position="279"/>
        <end position="303"/>
    </location>
</feature>
<keyword evidence="6 11" id="KW-0547">Nucleotide-binding</keyword>
<feature type="domain" description="Fibronectin type-III" evidence="15">
    <location>
        <begin position="3020"/>
        <end position="3113"/>
    </location>
</feature>
<sequence length="7775" mass="871148">MEKKISSRRSSEGQHEESNQESLRLSVMEKTELEKPENKKIEANKNPQQIKEEIPKLKPALKRQIPKQKQEEKTVLEELPKLRKTSITTSREELKPEPPKPKSKAKVKAKPKYEELPEIPDYERPVLEKYEKSEFAASDFNRELDIPSKMQKPVLDSEKNEPEKGILKSGPPKKEKADQVSTDESTGFKVGKGKIPEDGTDVDSASLRPVIIEPETKVPFAPVEDDKPKVPKIQPPVSGEPPKIEVVREKRPSLAPEPASRRGSLVPPEMGRRPSLIINDEKKLRPGEVADSRRRRTSIDVRRPSVQDLEDLINKPSTPLREVGDGGPPQIIDVQESYSVVEDSTAYMTVGVEGNPAPTFRFYKGVSEIIEGGRFKFLTDGQTNSITLCMRKCKPNDEGKYKVVVANIHGEDSAEMQLYVSDSSGMDFRAMLKKRRYQKWDKEEEDPNWGELKQTEKPLPTLKKVERKQESFLSPLIDQFAKEGKDKKVVFEARFSKPNCKPKWMLRKDELFTGSKYKFKNENDTYQLIVMNPKVEDGGKYTIEIGGVSSTAFLNVEEADPSYTFTKPLKKKIEGFTRHETTLECAVSSSMANVTWFKDNKKIESDDPRYLISKDINGNLKLIIKDSVLEDTGQYRCQLDKQPEKTETAVKIVEYPYKFVKVLKSLQCIEKDNITLACEIDDATGEVQWWRGDEEIKGDKRIQIVKDGRKRKLIIKDCKVSDAGQFKCTTNADKTEAEIVINYQNRFNKKLKDTDAVEREKLVLDVELQDQTAPCQWKINGNPVEPNERIESKNLGGGKHQLIFNNLALDDEGEITCESGKLSSTCKLTVRKGESRPNIDCPDEFAGPINAPVVLEVPYKVNGTRQTPIEAKLVKDGKPLPVKEVEVGVTEDKITFKIKKPARDLSGPYEIKLSNGQGEDIKNVTVIFQDVPQPPRNVDVVEVFQTSCKVTFDKPNDDGGSPIIKYIVERQDLSKKQSWEVVAEVQPQGKLFKKIEDLTPKRQYRFRIRAVNKIGPSDPAPFKNIVLAKDPWDEPGKPKNVDVTDWDKDHADLKWDAPDSDGGDPITAYIIEYKEKFSNDWVAGKKVSGDVCEGTVDGLKERQQYEFRIRAVNKAGPGEPSDKTKAIIAKCRFVKPFIVGDCLQNVVVKRGQTIRFDIKYDGEPEPEAKWCKGTEDLSFDNQRITLDQMERNSCITIKKAIRKDTSIYKIVLSNSSGTIESEAQVTVLDKPLAPGGPMDPEEVRADHIKMKWKRPQDDGGCEISGYALERMDEETGRWIPAGEVGPDETFFNFKGLTPNKKYKFRVKALNKEGESEPLETTEPIIAKNPYDPPSPPGKPEISDYDNKSVTLKWKRPPSDGGRPILNYIVEVKDKFSPTWSEIATTEDSTPELYVDGLKEKLVYQFRVRAVNKAGASEPSEPTDNHLCKHRNLKPQIDRSTFKRVIIKTGRTHKWSVDVIGEPAPTVHWSWRDDIPLSTGDRIKIENVDYHTDFVITNVVRKDSGMYTLKVENRNGVDQETVELIVHGKPTSPKGPLTVSDVTANGCKLQWKKPEDDGGVPIKEYVIEKMDTATGKWVRVGRSPGEKEPPSFDVTGLNPGSEYKFRVCAVNDEGESEPLITLVGVVAKDPYDEPNKPGTPEITDFDNQSISIKWTPPNNDGGAPIEKYIIEKKDKSKPDWEKAIEVPGNQLDACIDGLQEYGEYQFRVIAINKAGLSPHSDSSKVQVAKYKKLKPRIDRTNLKPLLIRAGKPIKYDINVRGEPPPIISWYQNDKELKTETLPSNYEIKNMPYNTKISITETERKHTGKYKIRAINEHGEDEADVEVNILAPPAKPKGPLEIKDITKDSCKLKWKKPEDDGGKPVTAYQVEKFDKKHGRWVPVGRTSGNDTEIEVKGLQEGHEYQFRVKAINEEGESEPLESEVSIVAKDPYTTAGKPSAPKIDDYNEHMVKLKWEPPNDNGGAPITGYVIEKKDKYSAIWDEVLVTNTPNPEATVNGLIEGNAYQFRVRAVNKAGPGEPSAATEPHLAKPRNLIPHINRDKMKPIKVRAGQTVKFDVDVKGEPAPTLTWILKEKELSSDNQVRLENEEYNTKLTILYTTRGQTGIYKLKAENINGVDEAEVEVIVLDKPSKPEGPLEVFDILKEGCKLKWKKPKDNGGVPLTSYVIEKMDTAVGRWLQAGSVDPEKTEHEIKGLEPNHRYQFRVKAVNEEGESEPLETENVIVAKNPFDVSAPPGLPELEDWDEHHVKLKWDPPIRDGGVPITGYVIEMMDKDSGEFIKAAEVDGPICKATVKKLEEGQQYKFRVRAINKAGTSEPSEQTNWHTAKPRFLKPHIDRTNLKPVIVKVGLSISLDIAVKGEPVPKIEWFFGEQSLVSEAEGIKIDNVDYNTKFFVMRAKRPQSGKYVIKATNEVGEDVAELDITVLGKPGKPKGPLQVNDINKHGCKLKWEKPLDDGGAPIEYYEIEKLDPHTGQWLPCGKSTEPEAKIIGLQEGKPYKFRVKAINKEGESEPLEIEKPIIAKNPFDEPDKPGRPEPTNWDKDFIDLAWNPPQTDGGAPIQKYIIQMHDKSGRGWVDTATVPGDHTKGTVSNVEEGHEYEFRIVAVNKAGPSEPSDISKPIVAKPRFLKPHIERKTLQKKVLRSGQLLHIEAAVKAEPPAKVTWTYNGQVLKTNERIKIENEDYKTTFIMPKVKRADKGIYIVTAKNDSGTDTVSVELEVLCKPGKPKGPLSVSDVTAESVHLKWERPEDDGGEPIEHYVVERMDTETGRWVPVCTSKLPEAEVTGLVEGKQYMFRVKAVNAEGDSEPLVTETSITAKNPYDAADAPGKPRISDWSASHADLSWRPPQNDGGAPITGYIIEKKDNNTGKWQKVLETSTPDCKARVNDLIEGTKYQFRVKAVNKAGHSKPSESSDQLTAKDRFAPPKIDRTNIKDVIIKAGQHVRLDIKVSGEPPATKTWFHNKARMEDQTGDINIDLEHYRTKFSLPIAKRTNTGKYTIKAENDSGHDEATFEIIVLDKPDKPEGPLRVQDVHKEGCQLKWNPPLDNGGLPIEYYVVEKMDLESGRWLPAARVKEPFVELSNLEAGHEYKFRVVAVNTEGESEPLDGEHSVIAKNPFDEPGKPGTPEVVDWDKDRVDLVWRPPLNDGGAPITGYIIEKREKGTDRWIKAAEIPAGPGIDGCKGTVPNLDENCEYEFRVKAINKAGSGEPSDASKSVITKPRKLAPKIERRHIHTYNVKAGERIYLDIQVTGEPAPDVTWSQSGKSIISTSSRRIESIPNSTKYFNESPERKDTGLYKIVATNKYGQDEVEFQVNIIAKPGKPEGPLNVSNIHKEGCKLKWHKPKDDGGEPIEGYLVEKLDPETGIWLLVGKAEGPEFEVDGLNTGHEYKFRVKALNKEGESEPLETFGSIIAKDPFVTPSQPGAPEPKDWTVNKIELVWQEPASDGGSPITGYIVEMKDKYSPIWEKALETSDPKPTAIIHGLVEGNEYQFRVVAVNKAGPSEASDSSKTFIAKPRFLPPKIDRRNLRDVTISAGASLKFDAVIAGEPAPKVEWRFNNCPLQSGSTVTIESPDYYTKIVVRPTARGDSGEYVVKATNSSGKDSVLINVVITDKPSPPKGPLQISGVYKEGCHLKWKRPADDGGTPIEYFQVDKLNPKTGCWIPVCRSNEPQADVTGLETGGEYKFRISAVNAEGESAPLISDESIIAKNPFDQPGKPQDLRATDWDKHHVDLAWIPPIVDGGSPITGYIVEKKDKYGQWEKAVEVPSDQCKASVPDLIEGQSYEFRVSAVNAGGIGEPSDATVRIIAKPRNKAPLIDRTNLNEVRIKAGQPFTFDVKVSGEPAPQTKWWHKKREVTSKDNIKVTHIEYSSKLKVSNATRAESGIFTIHAENPSGEDSAEVKVIVIDKPSPPNGPLKVNNVHAKGCTLKWNPPDDDGGQPIDSYVIEKLDENTGRWTPAGETDGPKTQFDVSGLTSGHKYKFRVRAKNRQGISEPLTTPHSTEAKNPYDEPSKPGTPIIKDYDKDFVDLEWSRPESDGGTPISGYVIEKRDKYSPNWEEVAIISDDVCIGHVPNLTEGIKYEFRILAVNKSGKSEPSDPAAPHLARSKNVPPNIDRNHMLDIKVRAGQAFEFDVPVTGEPIPSKEWSHEGNVVVNSDRVKIINEDYRTKFRVVDSKRVDTGTYTLTAFNINGTDRAAVKVTVLDVPSPPEGPLRPQDITKNSITLSWRPPKDDGGSEISHYVIEKMDAATLRWIPVGETTENQVRADNLIEDHDYNFRVRAVNKQGESSPLATTQSITAKDPFSRPDKPGQPQPLDWGKDFVELKWSAPKRDGGSPITGYIVEKRPKFGQWEKAVDLPYSETKTLIPDLSEKGEYEFRVIALNKAGRSGPSDPSTLVTCKPRFLAPYFDKTLLQDITVHTGKCLGWTLPIEASPKPTVKWSFNGVQIQPKPGLDMSIFQNELTFQISSALRADEGVYTLSLKNEHGMFEASAHATVLDRPSPPIGPLHATNITKDGCHMSWGIPKDDGGSPILHYVIEKMDLSRGTWSDAGMSTHPVHEVTRLTHRKEYIFRVKAVNAIGESDPLEIPQSIIAKNEFDEPDAPGRPLVTDWDRNHVDLLWTPPQSDGGAPLTEYIIQKKEKGSPYWVNTQHVPPDKTSVSILGLTERQEYEFRVIAVNKAGQSEPSESSDLIIAKARYLAPKIITPLQDIRIKAGLILHIDIDFIGEPTPEVIWNQNNISLISDERSTITSVGHHTVVHIVNCQRNNSGTYHLLIRNDSGIDEGSFQLVVLDRPGPPIGPLEYEEVTANSVTISWKPPIDNGGSEISSYVIEKRDLTHGGGWVPALNYINAKYNHAVVPRLLEGTKYEFRVLAENLQGRSDPLNSDGPVIAKNQYTVPGIPSKPELTDSEKTHITFKWKPPISNGGSAILGYDIERRDLTTGRWVRINAEPVPNTEYSDERVSLDHKYQYRVSAVNAAGSGKPSEPSITFSARPMREKPRLHLGDLVGRRIKIRAGEPLNLNIPISGAPTPTIEWKRGNLTVQETNKISYNTNSERTIFRIDDSTRQDSGMYTVTAENEFGKDSADIVLIVVDKPSPPEGPLNYTEIAPDHICLEWNPPEDNGGSEITGYIIEFSEFGVDNWRPIPGYCPKTNYTVKNLIEGKKYAFRVMAENIYGISEPLDGKPVLAKSPFEPPEAPKNLRVAAYTPSSASLDWQPPESCGGKPITGYIVERRERGGEWIKCNNYPTPNTSYTVQDLREGNRYEFRVTAVNAAGPGKPSKPTEPMTAQLQRYKPDAPEPPKADRITKDGVTLSWRPPRFDGKSKIKGYYLQVRPKDSKDWLPVNDLPISETVYHVPSLKEGDSYSFRVFAENDVGRSDPSKPSQLIPIEEQPNKPHMDLGRVRDIVCRAGDDFCIHVPYIGFPKPTAHWYSNDILIEDDGRRIFHHLTDNAASFVVKNSKRADSGQYRLQLKNLSGFDTATINVKVLDRPQPPTNLYADEFAGDALTLYWTPPKDDGGSCITNYIIERKEKSSNTWTKVNSYCTVPFLRIRNLNLGKDYDFRAYAENKYGISEPATTSEPIRARHPFDVPNAPGIPRGIDSSEDSITITWAKPRHDGGSPITGYIIEKRLISDEKWTKAIHAHCPDLTCRIPNLIENGEYEFRISAINAAGQSPYSASSDPIFCRRPPLAPKITSDLSIRDMTVIAGEEFCITVPYTANPRATPTWTINGQEVIQNERICFTTSDYSSIYCNKSAKRIETGSYSITLTNNNGSDTASCHVTVVDRPSPPQGPLSVFDITPDTCTLTWKTPLDDGGSPITNYVVEKLDNSGTWTKVSSFIRNTHYDVMGLETNRKYRFRVRAENQYGLSDPLELDDPVVAKYQFTVPDTPGQPKVIDWDSGNVTLIWARPSSDGGSRIQGYQIEYRDIVNDSSWNTYEYLIKDTKYQLYNLTNGCEYEFRIKAKNAAGFSKPSPPSTKFKLKGRFTAPSPPGTPQVTKVGKNYVDLKWERPSSDGGSRITGYIIERRDIGGAVWVKCNDYNVMDIEYTVLNLIEMGDYEFRIFAVNAAGRSEPSTCTMPIKVCEVIGGVKPGWVSRLQDRIAPCNKDFTMECEASGKPLPNARWLRNGKEIKMGGGRIISESKNGIFRLHISNVQSSDDGDYTCEAFNSLGFVHTTGHLKIGSPPVITRCPNELLLTEGDNTKIKIFYNGDQPMNISLNRNNEAISEKDEPHFKCTVFDDYVTIFIRDIAKTDAGLYQIKFENESGTATGQFDVRITGLASAPVGPMGVSHINKHSCTLSWRPPSHNGGLRITHYVVERKDVTSPHWITVSSFCKDLSFNVQGLIENQDYIFRVMAVNDNGLGPPLEGLNPVRAKAPIDPPSPPGKPTITEVGGNFVHLEWTKPETDGGAHVQGYWVDKREVGSSTWQHVNVTICLTNQINCSNLIEGRQYEFRVFAQNEAGLSKESSNSSAIKVIDPQAATPPIIVKPLGDATCIQNHNAQFTCTITGLPRPVVTWYKGAREITNGARYHMYAEGDNYFLSIIDVFGEDADEYVCRAVNKAGAKSTRAALAIMTAPKLNVPPRFRDTAYFDKGENVIIKIPFTGYRKPKITWIREGETIESGGHYTVETKERHAVLIIRDGSKFDSGPYVITAENELGSDTATIRIQISDRPDPPRFPLVENISTESLSLSWKAPVWNGGSQITSYLVEKREHPMSSWIRVGNTRLTSMAIKGLTPGKEYEFRIYADNVYGRSDPSEISTLSKTRDVIQKKLTEKRWEIDEHGKKVRGKADGPIKDYDSYVFDIYSKFVPQPVEISHDSVYHKYDILEEIGAGAFGVVHRCRERSTGNIFAAKFIPVSHAVEKDLIRREIDVMNQLHHQKLINLHDAFEDEDEMVLILEFLSGGELFERITTEGYRMTEAEVINYMRQICEGIRHMHEKNIIHLDIKPENIMCHTRSSTNVKLIDFGLATRLDPNEVVKITTGTAEFAAPEIVNREPVGFYTDMWATGVLAYVLLSGLSPFAGDNDIQTLKNVKACDWDFDADAFRKISDEAKDFIRKLLLANKEKRMTAHECLLHPWLSGDYGDRSEQISRDRYLAFRDKLRKKYEDFNKYLLPMGRLSEYSSLRKLLMEKYKMHETSFDRRQATPRFVIRPSSQFCYEGQSVKFYCRCIAGATPTLTWSHNNVELRQSVKFMKRYAGDDYYFIINRVRLDDRGEYIIRAENHYGSREEVVFLNVHPLPKEPPRYRSESTPVRRRDPLPYTFWQEESESAPSFTFLLRPRVMQARDTCKLLCCLSGKPVPTVKWYKDGRELSKYEYSMSASDGVVTMEIIDCKPSDSGKYTCKATNCHGTDETECVVIVEGEWVTPEQAELAHNLLHSGDRKYIEHPLKPAPSPINTVRKFTSSSSSNQYNGSSSTVQQSTNYSSTSQVNIHNASSINSTSTSNKKKYNSNSLNTLGSPSRSRSATKELILPPDDALMCKPEFTRLLQDLTINDGDKLFLTCHVKGDPEPQITWTKNGKLISSSDIMDLKYKNGVATLTIHEIFPEDEGIFTCTATNSISAVETKCKLTVKPLDKRVSKRQTSSSKPPKIVSHLESRFVKDGEMVTLACRIIGAEHFDVVWLHNNKEIKPSKDFQYTNEANIYKLQIAEIFPEDGGTYTCEAFNDVGESFSTCTINVLVPGEEPKQPIFIKFPSSVTVPVGERCDFVCETQVEPLQITWFKDGKPINENSTKYSFIKDGNRYKFVLENCSMDDVGQYQAKAIGKKSENFSAFSINVD</sequence>
<dbReference type="PROSITE" id="PS50011">
    <property type="entry name" value="PROTEIN_KINASE_DOM"/>
    <property type="match status" value="1"/>
</dbReference>
<dbReference type="FunFam" id="2.60.40.10:FF:000559">
    <property type="entry name" value="Uncharacterized protein, isoform J"/>
    <property type="match status" value="1"/>
</dbReference>
<keyword evidence="4" id="KW-0963">Cytoplasm</keyword>
<feature type="domain" description="Fibronectin type-III" evidence="15">
    <location>
        <begin position="1635"/>
        <end position="1729"/>
    </location>
</feature>
<dbReference type="FunFam" id="2.60.40.10:FF:000440">
    <property type="entry name" value="Bent, isoform C"/>
    <property type="match status" value="1"/>
</dbReference>
<feature type="compositionally biased region" description="Basic and acidic residues" evidence="12">
    <location>
        <begin position="242"/>
        <end position="252"/>
    </location>
</feature>
<dbReference type="FunFam" id="2.60.40.10:FF:000504">
    <property type="entry name" value="Bent, isoform J"/>
    <property type="match status" value="3"/>
</dbReference>
<feature type="domain" description="Ig-like" evidence="14">
    <location>
        <begin position="2922"/>
        <end position="3012"/>
    </location>
</feature>
<feature type="domain" description="Ig-like" evidence="14">
    <location>
        <begin position="5379"/>
        <end position="5482"/>
    </location>
</feature>
<keyword evidence="5" id="KW-0677">Repeat</keyword>